<feature type="compositionally biased region" description="Basic and acidic residues" evidence="7">
    <location>
        <begin position="260"/>
        <end position="273"/>
    </location>
</feature>
<feature type="transmembrane region" description="Helical" evidence="8">
    <location>
        <begin position="65"/>
        <end position="90"/>
    </location>
</feature>
<keyword evidence="3" id="KW-0256">Endoplasmic reticulum</keyword>
<evidence type="ECO:0000313" key="9">
    <source>
        <dbReference type="EMBL" id="KAJ4002465.1"/>
    </source>
</evidence>
<dbReference type="InterPro" id="IPR009617">
    <property type="entry name" value="Seipin"/>
</dbReference>
<evidence type="ECO:0000256" key="3">
    <source>
        <dbReference type="ARBA" id="ARBA00022824"/>
    </source>
</evidence>
<feature type="compositionally biased region" description="Basic residues" evidence="7">
    <location>
        <begin position="309"/>
        <end position="320"/>
    </location>
</feature>
<evidence type="ECO:0000256" key="5">
    <source>
        <dbReference type="ARBA" id="ARBA00023098"/>
    </source>
</evidence>
<reference evidence="9" key="1">
    <citation type="submission" date="2022-08" db="EMBL/GenBank/DDBJ databases">
        <authorList>
            <consortium name="DOE Joint Genome Institute"/>
            <person name="Min B."/>
            <person name="Riley R."/>
            <person name="Sierra-Patev S."/>
            <person name="Naranjo-Ortiz M."/>
            <person name="Looney B."/>
            <person name="Konkel Z."/>
            <person name="Slot J.C."/>
            <person name="Sakamoto Y."/>
            <person name="Steenwyk J.L."/>
            <person name="Rokas A."/>
            <person name="Carro J."/>
            <person name="Camarero S."/>
            <person name="Ferreira P."/>
            <person name="Molpeceres G."/>
            <person name="Ruiz-Duenas F.J."/>
            <person name="Serrano A."/>
            <person name="Henrissat B."/>
            <person name="Drula E."/>
            <person name="Hughes K.W."/>
            <person name="Mata J.L."/>
            <person name="Ishikawa N.K."/>
            <person name="Vargas-Isla R."/>
            <person name="Ushijima S."/>
            <person name="Smith C.A."/>
            <person name="Ahrendt S."/>
            <person name="Andreopoulos W."/>
            <person name="He G."/>
            <person name="Labutti K."/>
            <person name="Lipzen A."/>
            <person name="Ng V."/>
            <person name="Sandor L."/>
            <person name="Barry K."/>
            <person name="Martinez A.T."/>
            <person name="Xiao Y."/>
            <person name="Gibbons J.G."/>
            <person name="Terashima K."/>
            <person name="Hibbett D.S."/>
            <person name="Grigoriev I.V."/>
        </authorList>
    </citation>
    <scope>NUCLEOTIDE SEQUENCE</scope>
    <source>
        <strain evidence="9">TFB10827</strain>
    </source>
</reference>
<evidence type="ECO:0000256" key="7">
    <source>
        <dbReference type="SAM" id="MobiDB-lite"/>
    </source>
</evidence>
<keyword evidence="5" id="KW-0443">Lipid metabolism</keyword>
<dbReference type="EMBL" id="MU790502">
    <property type="protein sequence ID" value="KAJ4002465.1"/>
    <property type="molecule type" value="Genomic_DNA"/>
</dbReference>
<gene>
    <name evidence="9" type="ORF">F5050DRAFT_1802408</name>
</gene>
<protein>
    <recommendedName>
        <fullName evidence="11">Adipose-regulatory protein</fullName>
    </recommendedName>
</protein>
<evidence type="ECO:0000256" key="1">
    <source>
        <dbReference type="ARBA" id="ARBA00004477"/>
    </source>
</evidence>
<name>A0ABQ8QVD8_9AGAR</name>
<evidence type="ECO:0000256" key="4">
    <source>
        <dbReference type="ARBA" id="ARBA00022989"/>
    </source>
</evidence>
<sequence length="364" mass="40268">MRSLQISATGTDTDRLTLGVSNLQVSLMDAETAEKERISHGFWSFLLQAPFNFVSQHLRRYTPNLVSLSVFLLFIPLICTLSLSAGVIVWRNIAVGWQIPLYLQYGDGVQPFAHAVLVDLAARQPYNIVLQLVVPSTDSNFALGNFMNSLTLSTINHKTLAAVRRPAIAIPPKSSYFSSKTHLVTIEIPMLDSFVPETAQVAVDVKIGRQDVWKGIGNGQGRELSVYSASLKGILVHKGIRGLVTRFPTTFSIICSASRDTNEPPKPPEDSEQKPSTLLADDHQYPEDSSDTETDASELQEEKEAKPSKSARRRKRRSAKNKIVSEGSSVKSESDPVIISADLFGRSTNPLRRRRSDKPSDMEF</sequence>
<feature type="region of interest" description="Disordered" evidence="7">
    <location>
        <begin position="257"/>
        <end position="364"/>
    </location>
</feature>
<evidence type="ECO:0008006" key="11">
    <source>
        <dbReference type="Google" id="ProtNLM"/>
    </source>
</evidence>
<keyword evidence="4 8" id="KW-1133">Transmembrane helix</keyword>
<dbReference type="Pfam" id="PF06775">
    <property type="entry name" value="Seipin"/>
    <property type="match status" value="1"/>
</dbReference>
<proteinExistence type="predicted"/>
<comment type="caution">
    <text evidence="9">The sequence shown here is derived from an EMBL/GenBank/DDBJ whole genome shotgun (WGS) entry which is preliminary data.</text>
</comment>
<keyword evidence="6 8" id="KW-0472">Membrane</keyword>
<keyword evidence="10" id="KW-1185">Reference proteome</keyword>
<comment type="subcellular location">
    <subcellularLocation>
        <location evidence="1">Endoplasmic reticulum membrane</location>
        <topology evidence="1">Multi-pass membrane protein</topology>
    </subcellularLocation>
</comment>
<accession>A0ABQ8QVD8</accession>
<keyword evidence="2 8" id="KW-0812">Transmembrane</keyword>
<evidence type="ECO:0000256" key="6">
    <source>
        <dbReference type="ARBA" id="ARBA00023136"/>
    </source>
</evidence>
<organism evidence="9 10">
    <name type="scientific">Lentinula boryana</name>
    <dbReference type="NCBI Taxonomy" id="40481"/>
    <lineage>
        <taxon>Eukaryota</taxon>
        <taxon>Fungi</taxon>
        <taxon>Dikarya</taxon>
        <taxon>Basidiomycota</taxon>
        <taxon>Agaricomycotina</taxon>
        <taxon>Agaricomycetes</taxon>
        <taxon>Agaricomycetidae</taxon>
        <taxon>Agaricales</taxon>
        <taxon>Marasmiineae</taxon>
        <taxon>Omphalotaceae</taxon>
        <taxon>Lentinula</taxon>
    </lineage>
</organism>
<dbReference type="Proteomes" id="UP001163828">
    <property type="component" value="Unassembled WGS sequence"/>
</dbReference>
<dbReference type="CDD" id="cd23995">
    <property type="entry name" value="Seipin_BSCL2_like"/>
    <property type="match status" value="1"/>
</dbReference>
<evidence type="ECO:0000313" key="10">
    <source>
        <dbReference type="Proteomes" id="UP001163828"/>
    </source>
</evidence>
<feature type="compositionally biased region" description="Acidic residues" evidence="7">
    <location>
        <begin position="288"/>
        <end position="299"/>
    </location>
</feature>
<evidence type="ECO:0000256" key="2">
    <source>
        <dbReference type="ARBA" id="ARBA00022692"/>
    </source>
</evidence>
<evidence type="ECO:0000256" key="8">
    <source>
        <dbReference type="SAM" id="Phobius"/>
    </source>
</evidence>